<evidence type="ECO:0000256" key="1">
    <source>
        <dbReference type="SAM" id="MobiDB-lite"/>
    </source>
</evidence>
<organism evidence="2 3">
    <name type="scientific">Geranomyces variabilis</name>
    <dbReference type="NCBI Taxonomy" id="109894"/>
    <lineage>
        <taxon>Eukaryota</taxon>
        <taxon>Fungi</taxon>
        <taxon>Fungi incertae sedis</taxon>
        <taxon>Chytridiomycota</taxon>
        <taxon>Chytridiomycota incertae sedis</taxon>
        <taxon>Chytridiomycetes</taxon>
        <taxon>Spizellomycetales</taxon>
        <taxon>Powellomycetaceae</taxon>
        <taxon>Geranomyces</taxon>
    </lineage>
</organism>
<dbReference type="EMBL" id="JADGJQ010000145">
    <property type="protein sequence ID" value="KAJ3167242.1"/>
    <property type="molecule type" value="Genomic_DNA"/>
</dbReference>
<sequence>MEGFAAFHNQTADSKLALAEKVIRELQRFFGSTKPYFVEVLDQTLDALTERGSNGQRHVRQAHLLDELTRNLNIGESELADLKSLGAVELLSMMEEVLTSAQAIYRNNEQELPAFIQVMELTLDALTVNFVDEDGQRQRRVRELVSLDATAASLPASHPPEPLRGLDEKEEEEGAMGENRCSSTENFSSQEMDTDEPHTQIGPADAESMANRASSRVMILTNHPAYRDLISKWLAHSSTLPFEVTTQQSIQLGARNLVLGIGHDLCQSCESHESLFWTIIRYAALYNKLSCASKAEQSELSGVTKQAKLQACEVERRYAKFFAELYDVLGGGFLIVAAKDLLDLRKSFKPFKGPARFTKPVRNKFKAARRSFQECIDREDPDHCAGLTVYDKAITTIIDSIIADDQPRVDDTIQVFKIMAPRHCIRP</sequence>
<comment type="caution">
    <text evidence="2">The sequence shown here is derived from an EMBL/GenBank/DDBJ whole genome shotgun (WGS) entry which is preliminary data.</text>
</comment>
<dbReference type="AlphaFoldDB" id="A0AAD5XIX4"/>
<protein>
    <submittedName>
        <fullName evidence="2">Uncharacterized protein</fullName>
    </submittedName>
</protein>
<dbReference type="Proteomes" id="UP001212152">
    <property type="component" value="Unassembled WGS sequence"/>
</dbReference>
<proteinExistence type="predicted"/>
<name>A0AAD5XIX4_9FUNG</name>
<feature type="region of interest" description="Disordered" evidence="1">
    <location>
        <begin position="151"/>
        <end position="203"/>
    </location>
</feature>
<accession>A0AAD5XIX4</accession>
<feature type="compositionally biased region" description="Polar residues" evidence="1">
    <location>
        <begin position="180"/>
        <end position="191"/>
    </location>
</feature>
<evidence type="ECO:0000313" key="3">
    <source>
        <dbReference type="Proteomes" id="UP001212152"/>
    </source>
</evidence>
<evidence type="ECO:0000313" key="2">
    <source>
        <dbReference type="EMBL" id="KAJ3167242.1"/>
    </source>
</evidence>
<reference evidence="2" key="1">
    <citation type="submission" date="2020-05" db="EMBL/GenBank/DDBJ databases">
        <title>Phylogenomic resolution of chytrid fungi.</title>
        <authorList>
            <person name="Stajich J.E."/>
            <person name="Amses K."/>
            <person name="Simmons R."/>
            <person name="Seto K."/>
            <person name="Myers J."/>
            <person name="Bonds A."/>
            <person name="Quandt C.A."/>
            <person name="Barry K."/>
            <person name="Liu P."/>
            <person name="Grigoriev I."/>
            <person name="Longcore J.E."/>
            <person name="James T.Y."/>
        </authorList>
    </citation>
    <scope>NUCLEOTIDE SEQUENCE</scope>
    <source>
        <strain evidence="2">JEL0379</strain>
    </source>
</reference>
<gene>
    <name evidence="2" type="ORF">HDU87_001711</name>
</gene>
<keyword evidence="3" id="KW-1185">Reference proteome</keyword>